<gene>
    <name evidence="2" type="ORF">QNM18_10050</name>
</gene>
<comment type="caution">
    <text evidence="2">The sequence shown here is derived from an EMBL/GenBank/DDBJ whole genome shotgun (WGS) entry which is preliminary data.</text>
</comment>
<keyword evidence="3" id="KW-1185">Reference proteome</keyword>
<dbReference type="Gene3D" id="2.40.50.100">
    <property type="match status" value="1"/>
</dbReference>
<dbReference type="InterPro" id="IPR006143">
    <property type="entry name" value="RND_pump_MFP"/>
</dbReference>
<accession>A0ABT7EK40</accession>
<dbReference type="Proteomes" id="UP001231915">
    <property type="component" value="Unassembled WGS sequence"/>
</dbReference>
<evidence type="ECO:0000313" key="2">
    <source>
        <dbReference type="EMBL" id="MDK2595386.1"/>
    </source>
</evidence>
<evidence type="ECO:0000256" key="1">
    <source>
        <dbReference type="ARBA" id="ARBA00009477"/>
    </source>
</evidence>
<dbReference type="NCBIfam" id="TIGR01730">
    <property type="entry name" value="RND_mfp"/>
    <property type="match status" value="1"/>
</dbReference>
<sequence length="382" mass="42079">MKYKNIMAIGAGVCAIFMALIVVDELAIEAPIAKTNHSIKQPVSTTTVVAQPHTPSLDLIGNTRARFLTQLKVTSEGQLAWLDTELEPGALVTKATPLAKLDTTHLESELAQAQSRVYHSELALEQQLHEQSVALSMLSSKNQSSFAKREPQVTAAKADLSQAKLMLKSMQKRFEEAQIVAPYDAVILSRAVSPGDWLSAGEALFEVAASDSIDVVLPISEPVWRRLKRQLQHQQLEISVTDRSGGQWPAQVRYIAPRMDLTTRQRQLILKVVDPYELNAQLMPNQPVRVSIGLAQEPQSFKVPQSALTRDGFVWTVDAAGTLQKESIEILSKSRTHTYIRFNQINDSTKQVVVYPLLSMVVGTQVEALSNPVQLADNGGAR</sequence>
<dbReference type="RefSeq" id="WP_284137098.1">
    <property type="nucleotide sequence ID" value="NZ_JASJUT010000003.1"/>
</dbReference>
<dbReference type="PANTHER" id="PTHR30469:SF15">
    <property type="entry name" value="HLYD FAMILY OF SECRETION PROTEINS"/>
    <property type="match status" value="1"/>
</dbReference>
<name>A0ABT7EK40_9GAMM</name>
<dbReference type="Gene3D" id="2.40.30.170">
    <property type="match status" value="1"/>
</dbReference>
<comment type="similarity">
    <text evidence="1">Belongs to the membrane fusion protein (MFP) (TC 8.A.1) family.</text>
</comment>
<dbReference type="EMBL" id="JASJUT010000003">
    <property type="protein sequence ID" value="MDK2595386.1"/>
    <property type="molecule type" value="Genomic_DNA"/>
</dbReference>
<dbReference type="PANTHER" id="PTHR30469">
    <property type="entry name" value="MULTIDRUG RESISTANCE PROTEIN MDTA"/>
    <property type="match status" value="1"/>
</dbReference>
<organism evidence="2 3">
    <name type="scientific">Pseudoalteromonas obscura</name>
    <dbReference type="NCBI Taxonomy" id="3048491"/>
    <lineage>
        <taxon>Bacteria</taxon>
        <taxon>Pseudomonadati</taxon>
        <taxon>Pseudomonadota</taxon>
        <taxon>Gammaproteobacteria</taxon>
        <taxon>Alteromonadales</taxon>
        <taxon>Pseudoalteromonadaceae</taxon>
        <taxon>Pseudoalteromonas</taxon>
    </lineage>
</organism>
<proteinExistence type="inferred from homology"/>
<dbReference type="SUPFAM" id="SSF111369">
    <property type="entry name" value="HlyD-like secretion proteins"/>
    <property type="match status" value="1"/>
</dbReference>
<dbReference type="Gene3D" id="2.40.420.20">
    <property type="match status" value="1"/>
</dbReference>
<dbReference type="Gene3D" id="1.10.287.470">
    <property type="entry name" value="Helix hairpin bin"/>
    <property type="match status" value="1"/>
</dbReference>
<protein>
    <submittedName>
        <fullName evidence="2">Efflux RND transporter periplasmic adaptor subunit</fullName>
    </submittedName>
</protein>
<evidence type="ECO:0000313" key="3">
    <source>
        <dbReference type="Proteomes" id="UP001231915"/>
    </source>
</evidence>
<reference evidence="2 3" key="1">
    <citation type="submission" date="2023-05" db="EMBL/GenBank/DDBJ databases">
        <title>Pseudoalteromonas ardens sp. nov., Pseudoalteromonas obscura sp. nov., and Pseudoalteromonas umbrosa sp. nov., isolated from the coral Montipora capitata.</title>
        <authorList>
            <person name="Thomas E.M."/>
            <person name="Smith E.M."/>
            <person name="Papke E."/>
            <person name="Shlafstein M.D."/>
            <person name="Oline D.K."/>
            <person name="Videau P."/>
            <person name="Saw J.H."/>
            <person name="Strangman W.K."/>
            <person name="Ushijima B."/>
        </authorList>
    </citation>
    <scope>NUCLEOTIDE SEQUENCE [LARGE SCALE GENOMIC DNA]</scope>
    <source>
        <strain evidence="2 3">P94</strain>
    </source>
</reference>